<evidence type="ECO:0000313" key="5">
    <source>
        <dbReference type="EMBL" id="GAA1974356.1"/>
    </source>
</evidence>
<dbReference type="InterPro" id="IPR016300">
    <property type="entry name" value="ATPase_ArsA/GET3"/>
</dbReference>
<keyword evidence="6" id="KW-1185">Reference proteome</keyword>
<dbReference type="Gene3D" id="3.40.50.300">
    <property type="entry name" value="P-loop containing nucleotide triphosphate hydrolases"/>
    <property type="match status" value="1"/>
</dbReference>
<organism evidence="5 6">
    <name type="scientific">Catenulispora subtropica</name>
    <dbReference type="NCBI Taxonomy" id="450798"/>
    <lineage>
        <taxon>Bacteria</taxon>
        <taxon>Bacillati</taxon>
        <taxon>Actinomycetota</taxon>
        <taxon>Actinomycetes</taxon>
        <taxon>Catenulisporales</taxon>
        <taxon>Catenulisporaceae</taxon>
        <taxon>Catenulispora</taxon>
    </lineage>
</organism>
<evidence type="ECO:0000313" key="6">
    <source>
        <dbReference type="Proteomes" id="UP001499854"/>
    </source>
</evidence>
<dbReference type="Pfam" id="PF02374">
    <property type="entry name" value="ArsA_ATPase"/>
    <property type="match status" value="2"/>
</dbReference>
<dbReference type="Pfam" id="PF17886">
    <property type="entry name" value="ArsA_HSP20"/>
    <property type="match status" value="1"/>
</dbReference>
<protein>
    <submittedName>
        <fullName evidence="5">Uncharacterized protein</fullName>
    </submittedName>
</protein>
<gene>
    <name evidence="5" type="ORF">GCM10009838_37920</name>
</gene>
<feature type="domain" description="ArsA/GET3 Anion-transporting ATPase-like" evidence="3">
    <location>
        <begin position="2"/>
        <end position="48"/>
    </location>
</feature>
<evidence type="ECO:0000259" key="4">
    <source>
        <dbReference type="Pfam" id="PF17886"/>
    </source>
</evidence>
<dbReference type="PANTHER" id="PTHR10803:SF3">
    <property type="entry name" value="ATPASE GET3"/>
    <property type="match status" value="1"/>
</dbReference>
<feature type="region of interest" description="Disordered" evidence="2">
    <location>
        <begin position="71"/>
        <end position="90"/>
    </location>
</feature>
<dbReference type="InterPro" id="IPR025723">
    <property type="entry name" value="ArsA/GET3_ATPase-like"/>
</dbReference>
<evidence type="ECO:0000259" key="3">
    <source>
        <dbReference type="Pfam" id="PF02374"/>
    </source>
</evidence>
<dbReference type="InterPro" id="IPR040612">
    <property type="entry name" value="ArsA_HSP20-like"/>
</dbReference>
<dbReference type="Gene3D" id="2.60.40.790">
    <property type="match status" value="1"/>
</dbReference>
<feature type="compositionally biased region" description="Gly residues" evidence="2">
    <location>
        <begin position="75"/>
        <end position="85"/>
    </location>
</feature>
<dbReference type="RefSeq" id="WP_344658372.1">
    <property type="nucleotide sequence ID" value="NZ_BAAAQM010000020.1"/>
</dbReference>
<dbReference type="Proteomes" id="UP001499854">
    <property type="component" value="Unassembled WGS sequence"/>
</dbReference>
<dbReference type="InterPro" id="IPR027417">
    <property type="entry name" value="P-loop_NTPase"/>
</dbReference>
<evidence type="ECO:0000256" key="2">
    <source>
        <dbReference type="SAM" id="MobiDB-lite"/>
    </source>
</evidence>
<name>A0ABP5D5B2_9ACTN</name>
<comment type="similarity">
    <text evidence="1">Belongs to the arsA ATPase family.</text>
</comment>
<feature type="domain" description="ArsA/GET3 Anion-transporting ATPase-like" evidence="3">
    <location>
        <begin position="100"/>
        <end position="251"/>
    </location>
</feature>
<reference evidence="6" key="1">
    <citation type="journal article" date="2019" name="Int. J. Syst. Evol. Microbiol.">
        <title>The Global Catalogue of Microorganisms (GCM) 10K type strain sequencing project: providing services to taxonomists for standard genome sequencing and annotation.</title>
        <authorList>
            <consortium name="The Broad Institute Genomics Platform"/>
            <consortium name="The Broad Institute Genome Sequencing Center for Infectious Disease"/>
            <person name="Wu L."/>
            <person name="Ma J."/>
        </authorList>
    </citation>
    <scope>NUCLEOTIDE SEQUENCE [LARGE SCALE GENOMIC DNA]</scope>
    <source>
        <strain evidence="6">JCM 16013</strain>
    </source>
</reference>
<feature type="domain" description="ArsA HSP20-like" evidence="4">
    <location>
        <begin position="325"/>
        <end position="392"/>
    </location>
</feature>
<dbReference type="InterPro" id="IPR008978">
    <property type="entry name" value="HSP20-like_chaperone"/>
</dbReference>
<sequence>MTRLLFLTGPGGAGTTTLAAATALRAAAAGHRVLLLGVADAGELAQVLGASGVSGDGNVLDIDDLDAFDEADDSGGSGGSGGSGRSGRARRAGRHGFLANLTVRRFDPAAATENALVDLAKLLSGPLAAAGLSTPDATELGPVPGLPDILALREIAGAVASAEWDTVVVDGPPLKAALAMLAWPETAAAALRRLKPVEGQAARALRPLLAGLVGLPSPFAMVTQWTEEATAQIGQVRMALAHPGSVVRIVGSPAAAAQPLLQAAPTLLALHGLRADTETLADVPRAPAEPLGVTALSALGTAVHGDADPTPGLADPPEPAVVADGDDYRYDLPLPGVERDQLGLVRSGDELVVTVDVPGVTAHRRAFPLPAALRRCRIASARIADGVLRVGFQPDEDLWPERFLTDDSEDAQTGDS</sequence>
<dbReference type="PANTHER" id="PTHR10803">
    <property type="entry name" value="ARSENICAL PUMP-DRIVING ATPASE ARSENITE-TRANSLOCATING ATPASE"/>
    <property type="match status" value="1"/>
</dbReference>
<evidence type="ECO:0000256" key="1">
    <source>
        <dbReference type="ARBA" id="ARBA00011040"/>
    </source>
</evidence>
<proteinExistence type="inferred from homology"/>
<accession>A0ABP5D5B2</accession>
<comment type="caution">
    <text evidence="5">The sequence shown here is derived from an EMBL/GenBank/DDBJ whole genome shotgun (WGS) entry which is preliminary data.</text>
</comment>
<dbReference type="EMBL" id="BAAAQM010000020">
    <property type="protein sequence ID" value="GAA1974356.1"/>
    <property type="molecule type" value="Genomic_DNA"/>
</dbReference>
<dbReference type="CDD" id="cd06464">
    <property type="entry name" value="ACD_sHsps-like"/>
    <property type="match status" value="1"/>
</dbReference>
<dbReference type="SUPFAM" id="SSF49764">
    <property type="entry name" value="HSP20-like chaperones"/>
    <property type="match status" value="1"/>
</dbReference>
<dbReference type="SUPFAM" id="SSF52540">
    <property type="entry name" value="P-loop containing nucleoside triphosphate hydrolases"/>
    <property type="match status" value="1"/>
</dbReference>